<feature type="compositionally biased region" description="Polar residues" evidence="17">
    <location>
        <begin position="1"/>
        <end position="18"/>
    </location>
</feature>
<proteinExistence type="predicted"/>
<evidence type="ECO:0000256" key="17">
    <source>
        <dbReference type="SAM" id="MobiDB-lite"/>
    </source>
</evidence>
<keyword evidence="13" id="KW-0239">DNA-directed DNA polymerase</keyword>
<name>A0A6L2LMC4_TANCI</name>
<evidence type="ECO:0000259" key="19">
    <source>
        <dbReference type="Pfam" id="PF13976"/>
    </source>
</evidence>
<dbReference type="GO" id="GO:0015074">
    <property type="term" value="P:DNA integration"/>
    <property type="evidence" value="ECO:0007669"/>
    <property type="project" value="UniProtKB-KW"/>
</dbReference>
<protein>
    <submittedName>
        <fullName evidence="21">Retrotransposon protein, putative, unclassified</fullName>
    </submittedName>
</protein>
<dbReference type="PANTHER" id="PTHR42648">
    <property type="entry name" value="TRANSPOSASE, PUTATIVE-RELATED"/>
    <property type="match status" value="1"/>
</dbReference>
<reference evidence="21" key="1">
    <citation type="journal article" date="2019" name="Sci. Rep.">
        <title>Draft genome of Tanacetum cinerariifolium, the natural source of mosquito coil.</title>
        <authorList>
            <person name="Yamashiro T."/>
            <person name="Shiraishi A."/>
            <person name="Satake H."/>
            <person name="Nakayama K."/>
        </authorList>
    </citation>
    <scope>NUCLEOTIDE SEQUENCE</scope>
</reference>
<feature type="domain" description="Retrovirus-related Pol polyprotein from transposon TNT 1-94-like beta-barrel" evidence="20">
    <location>
        <begin position="134"/>
        <end position="206"/>
    </location>
</feature>
<keyword evidence="12" id="KW-0695">RNA-directed DNA polymerase</keyword>
<evidence type="ECO:0000259" key="18">
    <source>
        <dbReference type="Pfam" id="PF07727"/>
    </source>
</evidence>
<dbReference type="AlphaFoldDB" id="A0A6L2LMC4"/>
<keyword evidence="14" id="KW-0917">Virion maturation</keyword>
<keyword evidence="9" id="KW-0067">ATP-binding</keyword>
<dbReference type="GO" id="GO:0003676">
    <property type="term" value="F:nucleic acid binding"/>
    <property type="evidence" value="ECO:0007669"/>
    <property type="project" value="InterPro"/>
</dbReference>
<keyword evidence="5" id="KW-0479">Metal-binding</keyword>
<evidence type="ECO:0000256" key="14">
    <source>
        <dbReference type="ARBA" id="ARBA00023113"/>
    </source>
</evidence>
<evidence type="ECO:0000259" key="20">
    <source>
        <dbReference type="Pfam" id="PF22936"/>
    </source>
</evidence>
<evidence type="ECO:0000256" key="12">
    <source>
        <dbReference type="ARBA" id="ARBA00022918"/>
    </source>
</evidence>
<dbReference type="Gene3D" id="3.30.420.10">
    <property type="entry name" value="Ribonuclease H-like superfamily/Ribonuclease H"/>
    <property type="match status" value="1"/>
</dbReference>
<gene>
    <name evidence="21" type="ORF">Tci_033382</name>
</gene>
<dbReference type="GO" id="GO:0005524">
    <property type="term" value="F:ATP binding"/>
    <property type="evidence" value="ECO:0007669"/>
    <property type="project" value="UniProtKB-KW"/>
</dbReference>
<dbReference type="GO" id="GO:0008233">
    <property type="term" value="F:peptidase activity"/>
    <property type="evidence" value="ECO:0007669"/>
    <property type="project" value="UniProtKB-KW"/>
</dbReference>
<dbReference type="SUPFAM" id="SSF53098">
    <property type="entry name" value="Ribonuclease H-like"/>
    <property type="match status" value="1"/>
</dbReference>
<dbReference type="InterPro" id="IPR036397">
    <property type="entry name" value="RNaseH_sf"/>
</dbReference>
<evidence type="ECO:0000256" key="16">
    <source>
        <dbReference type="ARBA" id="ARBA00023268"/>
    </source>
</evidence>
<feature type="domain" description="GAG-pre-integrase" evidence="19">
    <location>
        <begin position="236"/>
        <end position="306"/>
    </location>
</feature>
<organism evidence="21">
    <name type="scientific">Tanacetum cinerariifolium</name>
    <name type="common">Dalmatian daisy</name>
    <name type="synonym">Chrysanthemum cinerariifolium</name>
    <dbReference type="NCBI Taxonomy" id="118510"/>
    <lineage>
        <taxon>Eukaryota</taxon>
        <taxon>Viridiplantae</taxon>
        <taxon>Streptophyta</taxon>
        <taxon>Embryophyta</taxon>
        <taxon>Tracheophyta</taxon>
        <taxon>Spermatophyta</taxon>
        <taxon>Magnoliopsida</taxon>
        <taxon>eudicotyledons</taxon>
        <taxon>Gunneridae</taxon>
        <taxon>Pentapetalae</taxon>
        <taxon>asterids</taxon>
        <taxon>campanulids</taxon>
        <taxon>Asterales</taxon>
        <taxon>Asteraceae</taxon>
        <taxon>Asteroideae</taxon>
        <taxon>Anthemideae</taxon>
        <taxon>Anthemidinae</taxon>
        <taxon>Tanacetum</taxon>
    </lineage>
</organism>
<evidence type="ECO:0000313" key="21">
    <source>
        <dbReference type="EMBL" id="GEU61404.1"/>
    </source>
</evidence>
<keyword evidence="16" id="KW-0511">Multifunctional enzyme</keyword>
<evidence type="ECO:0000256" key="11">
    <source>
        <dbReference type="ARBA" id="ARBA00022908"/>
    </source>
</evidence>
<keyword evidence="13" id="KW-0808">Transferase</keyword>
<comment type="function">
    <text evidence="1">The aspartyl protease (PR) mediates the proteolytic cleavages of the Gag and Gag-Pol polyproteins after assembly of the VLP.</text>
</comment>
<dbReference type="InterPro" id="IPR039537">
    <property type="entry name" value="Retrotran_Ty1/copia-like"/>
</dbReference>
<dbReference type="GO" id="GO:0006310">
    <property type="term" value="P:DNA recombination"/>
    <property type="evidence" value="ECO:0007669"/>
    <property type="project" value="UniProtKB-KW"/>
</dbReference>
<accession>A0A6L2LMC4</accession>
<evidence type="ECO:0000256" key="6">
    <source>
        <dbReference type="ARBA" id="ARBA00022741"/>
    </source>
</evidence>
<evidence type="ECO:0000256" key="5">
    <source>
        <dbReference type="ARBA" id="ARBA00022723"/>
    </source>
</evidence>
<dbReference type="GO" id="GO:0004519">
    <property type="term" value="F:endonuclease activity"/>
    <property type="evidence" value="ECO:0007669"/>
    <property type="project" value="UniProtKB-KW"/>
</dbReference>
<feature type="region of interest" description="Disordered" evidence="17">
    <location>
        <begin position="394"/>
        <end position="427"/>
    </location>
</feature>
<dbReference type="GO" id="GO:0003964">
    <property type="term" value="F:RNA-directed DNA polymerase activity"/>
    <property type="evidence" value="ECO:0007669"/>
    <property type="project" value="UniProtKB-KW"/>
</dbReference>
<dbReference type="InterPro" id="IPR025724">
    <property type="entry name" value="GAG-pre-integrase_dom"/>
</dbReference>
<feature type="domain" description="Reverse transcriptase Ty1/copia-type" evidence="18">
    <location>
        <begin position="573"/>
        <end position="661"/>
    </location>
</feature>
<dbReference type="Pfam" id="PF07727">
    <property type="entry name" value="RVT_2"/>
    <property type="match status" value="1"/>
</dbReference>
<keyword evidence="6" id="KW-0547">Nucleotide-binding</keyword>
<keyword evidence="4" id="KW-0540">Nuclease</keyword>
<keyword evidence="13" id="KW-0548">Nucleotidyltransferase</keyword>
<dbReference type="InterPro" id="IPR013103">
    <property type="entry name" value="RVT_2"/>
</dbReference>
<dbReference type="GO" id="GO:0003887">
    <property type="term" value="F:DNA-directed DNA polymerase activity"/>
    <property type="evidence" value="ECO:0007669"/>
    <property type="project" value="UniProtKB-KW"/>
</dbReference>
<keyword evidence="7" id="KW-0255">Endonuclease</keyword>
<evidence type="ECO:0000256" key="15">
    <source>
        <dbReference type="ARBA" id="ARBA00023172"/>
    </source>
</evidence>
<evidence type="ECO:0000256" key="2">
    <source>
        <dbReference type="ARBA" id="ARBA00022612"/>
    </source>
</evidence>
<dbReference type="InterPro" id="IPR054722">
    <property type="entry name" value="PolX-like_BBD"/>
</dbReference>
<evidence type="ECO:0000256" key="3">
    <source>
        <dbReference type="ARBA" id="ARBA00022670"/>
    </source>
</evidence>
<keyword evidence="15" id="KW-0233">DNA recombination</keyword>
<dbReference type="GO" id="GO:0046872">
    <property type="term" value="F:metal ion binding"/>
    <property type="evidence" value="ECO:0007669"/>
    <property type="project" value="UniProtKB-KW"/>
</dbReference>
<evidence type="ECO:0000256" key="7">
    <source>
        <dbReference type="ARBA" id="ARBA00022759"/>
    </source>
</evidence>
<feature type="compositionally biased region" description="Polar residues" evidence="17">
    <location>
        <begin position="394"/>
        <end position="405"/>
    </location>
</feature>
<evidence type="ECO:0000256" key="10">
    <source>
        <dbReference type="ARBA" id="ARBA00022842"/>
    </source>
</evidence>
<dbReference type="CDD" id="cd09272">
    <property type="entry name" value="RNase_HI_RT_Ty1"/>
    <property type="match status" value="1"/>
</dbReference>
<evidence type="ECO:0000256" key="9">
    <source>
        <dbReference type="ARBA" id="ARBA00022840"/>
    </source>
</evidence>
<dbReference type="InterPro" id="IPR012337">
    <property type="entry name" value="RNaseH-like_sf"/>
</dbReference>
<evidence type="ECO:0000256" key="8">
    <source>
        <dbReference type="ARBA" id="ARBA00022801"/>
    </source>
</evidence>
<keyword evidence="10" id="KW-0460">Magnesium</keyword>
<dbReference type="EMBL" id="BKCJ010004497">
    <property type="protein sequence ID" value="GEU61404.1"/>
    <property type="molecule type" value="Genomic_DNA"/>
</dbReference>
<keyword evidence="11" id="KW-0229">DNA integration</keyword>
<comment type="caution">
    <text evidence="21">The sequence shown here is derived from an EMBL/GenBank/DDBJ whole genome shotgun (WGS) entry which is preliminary data.</text>
</comment>
<dbReference type="PANTHER" id="PTHR42648:SF11">
    <property type="entry name" value="TRANSPOSON TY4-P GAG-POL POLYPROTEIN"/>
    <property type="match status" value="1"/>
</dbReference>
<dbReference type="Pfam" id="PF22936">
    <property type="entry name" value="Pol_BBD"/>
    <property type="match status" value="1"/>
</dbReference>
<sequence>MNPHVSTSTGVIHNTSVSRPRLRSSQMKEKVVHKNSQVKFKKTEVENHHRISSISNKTKSVTACNNNLKFRTLNVNVVCATCGKCVYYSNDDACVSKFINEVNARTKKPKVVPISNRKPKSQANKFIVQLILFIVYSGCTKHMPGNLKLLCNFVEKYLGNVRFGYDKFALILGYGNLVQGNITIRRVYYVKGLNHNLFSVGQFCDANLEVAFWKLTCFVRDLLGNDLLTSNHGSNIYTISLQETSSPTPICFLVKASLTQAWLLHRRLSHINFNTISLLSKKDIVNGLPKLKYVKNELCSYCELSKAKRNTFMTKTVLSLKEQLNLFHMELCCPMRIKSINGKKYILVIVDEYSRYTWTLFLRTKYETPEVLKYFLKMIQQNLQAQELSNASVYNNSGPVPQLQKTSDHNHSELSIQDHNNEPSSSTLVLNVSPLADTNAPSLQEFNFYSVLCSKNTSLQAIKQRHQSEHRWAKDHPLEQVHGNPSKQVQTRRQLATYPKMCMFALTMSTTEPKNIKEAMADSAWIEAMQDELHQFDKLQVWEFIDKPFGKTIIKLKWLWKNKKDEDHTIILAHLEAVRIFLSYVADKSFLIYHMDVKMAFLNGLLIKEVYIEQSDGFVDLDHPEYIYYLRKALYGLKQAPRAWYDELSNFLMSKGFTKDADHARCIDTHKSTFGEIQFLCDRLVSWMSKKQDYTAMSPVKAEYAVLSASCAQVMWIWTKLKDYGFDYNKIPMYCDSQSAVAISCNPV</sequence>
<keyword evidence="8" id="KW-0378">Hydrolase</keyword>
<evidence type="ECO:0000256" key="1">
    <source>
        <dbReference type="ARBA" id="ARBA00002180"/>
    </source>
</evidence>
<dbReference type="GO" id="GO:0006508">
    <property type="term" value="P:proteolysis"/>
    <property type="evidence" value="ECO:0007669"/>
    <property type="project" value="UniProtKB-KW"/>
</dbReference>
<keyword evidence="3" id="KW-0645">Protease</keyword>
<evidence type="ECO:0000256" key="4">
    <source>
        <dbReference type="ARBA" id="ARBA00022722"/>
    </source>
</evidence>
<feature type="region of interest" description="Disordered" evidence="17">
    <location>
        <begin position="1"/>
        <end position="27"/>
    </location>
</feature>
<dbReference type="Pfam" id="PF13976">
    <property type="entry name" value="gag_pre-integrs"/>
    <property type="match status" value="1"/>
</dbReference>
<feature type="compositionally biased region" description="Polar residues" evidence="17">
    <location>
        <begin position="413"/>
        <end position="427"/>
    </location>
</feature>
<keyword evidence="2" id="KW-1188">Viral release from host cell</keyword>
<evidence type="ECO:0000256" key="13">
    <source>
        <dbReference type="ARBA" id="ARBA00022932"/>
    </source>
</evidence>